<proteinExistence type="predicted"/>
<keyword evidence="4" id="KW-1185">Reference proteome</keyword>
<evidence type="ECO:0000313" key="3">
    <source>
        <dbReference type="EMBL" id="OKH50940.1"/>
    </source>
</evidence>
<dbReference type="InterPro" id="IPR039331">
    <property type="entry name" value="PAPs-like"/>
</dbReference>
<dbReference type="OrthoDB" id="651281at2"/>
<accession>A0A1U7JB66</accession>
<reference evidence="3 4" key="1">
    <citation type="submission" date="2016-11" db="EMBL/GenBank/DDBJ databases">
        <title>Draft Genome Sequences of Nine Cyanobacterial Strains from Diverse Habitats.</title>
        <authorList>
            <person name="Zhu T."/>
            <person name="Hou S."/>
            <person name="Lu X."/>
            <person name="Hess W.R."/>
        </authorList>
    </citation>
    <scope>NUCLEOTIDE SEQUENCE [LARGE SCALE GENOMIC DNA]</scope>
    <source>
        <strain evidence="3 4">NIES-30</strain>
    </source>
</reference>
<protein>
    <submittedName>
        <fullName evidence="3">Metallophosphoesterase</fullName>
    </submittedName>
</protein>
<comment type="caution">
    <text evidence="3">The sequence shown here is derived from an EMBL/GenBank/DDBJ whole genome shotgun (WGS) entry which is preliminary data.</text>
</comment>
<dbReference type="Pfam" id="PF00149">
    <property type="entry name" value="Metallophos"/>
    <property type="match status" value="1"/>
</dbReference>
<keyword evidence="1" id="KW-0732">Signal</keyword>
<dbReference type="PANTHER" id="PTHR22953:SF153">
    <property type="entry name" value="PURPLE ACID PHOSPHATASE"/>
    <property type="match status" value="1"/>
</dbReference>
<dbReference type="RefSeq" id="WP_073606752.1">
    <property type="nucleotide sequence ID" value="NZ_MRCG01000001.1"/>
</dbReference>
<organism evidence="3 4">
    <name type="scientific">Phormidium tenue NIES-30</name>
    <dbReference type="NCBI Taxonomy" id="549789"/>
    <lineage>
        <taxon>Bacteria</taxon>
        <taxon>Bacillati</taxon>
        <taxon>Cyanobacteriota</taxon>
        <taxon>Cyanophyceae</taxon>
        <taxon>Oscillatoriophycideae</taxon>
        <taxon>Oscillatoriales</taxon>
        <taxon>Oscillatoriaceae</taxon>
        <taxon>Phormidium</taxon>
    </lineage>
</organism>
<dbReference type="Proteomes" id="UP000185557">
    <property type="component" value="Unassembled WGS sequence"/>
</dbReference>
<dbReference type="EMBL" id="MRCG01000001">
    <property type="protein sequence ID" value="OKH50940.1"/>
    <property type="molecule type" value="Genomic_DNA"/>
</dbReference>
<gene>
    <name evidence="3" type="ORF">NIES30_02355</name>
</gene>
<dbReference type="InterPro" id="IPR004843">
    <property type="entry name" value="Calcineurin-like_PHP"/>
</dbReference>
<dbReference type="Gene3D" id="3.60.21.10">
    <property type="match status" value="1"/>
</dbReference>
<dbReference type="InterPro" id="IPR029052">
    <property type="entry name" value="Metallo-depent_PP-like"/>
</dbReference>
<evidence type="ECO:0000256" key="1">
    <source>
        <dbReference type="ARBA" id="ARBA00022729"/>
    </source>
</evidence>
<sequence length="424" mass="46261">MGFKRFFTGLCLGVVLSVCLSCSQRALLSETPAPAAPTAEAEVISPNEAREGAVTAVAPAPPELSAEAQAIVASVAGGLANPPRKDVRLVAISDLNSAYGSTDYDPEVDQAIALLPFWQPDLVMCGGDMVAGQSPSLTAPQIQAMWQAFDDHVAAPLRQQSVPFGFTIGNHDASGARGPNNQFLFQQERDLATAYWTAPEHSPGVNFIDRTDFPFYYTFEQQGIFFMAWDGSSSRLPEEKLAWVEQALASDAAQQAKARILLSHLPLYGIAVGRDKPGEVLDNADQLRAMLERYNVHTYISGHQHAYYPGHRGNLQLLHTGLLGSGPRALIDSSLPPGKVLTVIDVDFADPELTTYTSYDMQTLRTIEYAELPRFLAGHNGIVLRRDISYDELAPDERSFCEQRLGQGLCTGQFPFPRLKTYAT</sequence>
<dbReference type="SUPFAM" id="SSF56300">
    <property type="entry name" value="Metallo-dependent phosphatases"/>
    <property type="match status" value="1"/>
</dbReference>
<evidence type="ECO:0000259" key="2">
    <source>
        <dbReference type="Pfam" id="PF00149"/>
    </source>
</evidence>
<dbReference type="AlphaFoldDB" id="A0A1U7JB66"/>
<name>A0A1U7JB66_9CYAN</name>
<feature type="domain" description="Calcineurin-like phosphoesterase" evidence="2">
    <location>
        <begin position="88"/>
        <end position="307"/>
    </location>
</feature>
<dbReference type="PANTHER" id="PTHR22953">
    <property type="entry name" value="ACID PHOSPHATASE RELATED"/>
    <property type="match status" value="1"/>
</dbReference>
<evidence type="ECO:0000313" key="4">
    <source>
        <dbReference type="Proteomes" id="UP000185557"/>
    </source>
</evidence>
<dbReference type="GO" id="GO:0003993">
    <property type="term" value="F:acid phosphatase activity"/>
    <property type="evidence" value="ECO:0007669"/>
    <property type="project" value="InterPro"/>
</dbReference>
<dbReference type="STRING" id="549789.NIES30_02355"/>